<evidence type="ECO:0000256" key="4">
    <source>
        <dbReference type="ARBA" id="ARBA00022898"/>
    </source>
</evidence>
<evidence type="ECO:0000313" key="9">
    <source>
        <dbReference type="Proteomes" id="UP001226084"/>
    </source>
</evidence>
<dbReference type="NCBIfam" id="NF000818">
    <property type="entry name" value="PRK00062.1"/>
    <property type="match status" value="1"/>
</dbReference>
<dbReference type="GO" id="GO:0042286">
    <property type="term" value="F:glutamate-1-semialdehyde 2,1-aminomutase activity"/>
    <property type="evidence" value="ECO:0007669"/>
    <property type="project" value="UniProtKB-UniRule"/>
</dbReference>
<evidence type="ECO:0000256" key="7">
    <source>
        <dbReference type="HAMAP-Rule" id="MF_00375"/>
    </source>
</evidence>
<dbReference type="InterPro" id="IPR015424">
    <property type="entry name" value="PyrdxlP-dep_Trfase"/>
</dbReference>
<keyword evidence="6 7" id="KW-0627">Porphyrin biosynthesis</keyword>
<evidence type="ECO:0000313" key="8">
    <source>
        <dbReference type="EMBL" id="MDQ1107548.1"/>
    </source>
</evidence>
<dbReference type="Pfam" id="PF00202">
    <property type="entry name" value="Aminotran_3"/>
    <property type="match status" value="1"/>
</dbReference>
<comment type="subcellular location">
    <subcellularLocation>
        <location evidence="7">Cytoplasm</location>
    </subcellularLocation>
</comment>
<keyword evidence="7" id="KW-0963">Cytoplasm</keyword>
<dbReference type="GO" id="GO:0006782">
    <property type="term" value="P:protoporphyrinogen IX biosynthetic process"/>
    <property type="evidence" value="ECO:0007669"/>
    <property type="project" value="UniProtKB-UniRule"/>
</dbReference>
<evidence type="ECO:0000256" key="5">
    <source>
        <dbReference type="ARBA" id="ARBA00023235"/>
    </source>
</evidence>
<evidence type="ECO:0000256" key="3">
    <source>
        <dbReference type="ARBA" id="ARBA00008981"/>
    </source>
</evidence>
<comment type="cofactor">
    <cofactor evidence="1 7">
        <name>pyridoxal 5'-phosphate</name>
        <dbReference type="ChEBI" id="CHEBI:597326"/>
    </cofactor>
</comment>
<dbReference type="InterPro" id="IPR015422">
    <property type="entry name" value="PyrdxlP-dep_Trfase_small"/>
</dbReference>
<accession>A0AAP5AHC1</accession>
<dbReference type="EC" id="5.4.3.8" evidence="7"/>
<dbReference type="Gene3D" id="3.40.640.10">
    <property type="entry name" value="Type I PLP-dependent aspartate aminotransferase-like (Major domain)"/>
    <property type="match status" value="1"/>
</dbReference>
<dbReference type="Gene3D" id="3.90.1150.10">
    <property type="entry name" value="Aspartate Aminotransferase, domain 1"/>
    <property type="match status" value="1"/>
</dbReference>
<name>A0AAP5AHC1_9GAMM</name>
<dbReference type="AlphaFoldDB" id="A0AAP5AHC1"/>
<reference evidence="8" key="1">
    <citation type="submission" date="2023-07" db="EMBL/GenBank/DDBJ databases">
        <title>Functional and genomic diversity of the sorghum phyllosphere microbiome.</title>
        <authorList>
            <person name="Shade A."/>
        </authorList>
    </citation>
    <scope>NUCLEOTIDE SEQUENCE</scope>
    <source>
        <strain evidence="8">SORGH_AS_0457</strain>
    </source>
</reference>
<dbReference type="HAMAP" id="MF_00375">
    <property type="entry name" value="HemL_aminotrans_3"/>
    <property type="match status" value="1"/>
</dbReference>
<dbReference type="FunFam" id="3.40.640.10:FF:000021">
    <property type="entry name" value="Glutamate-1-semialdehyde 2,1-aminomutase"/>
    <property type="match status" value="1"/>
</dbReference>
<proteinExistence type="inferred from homology"/>
<dbReference type="SUPFAM" id="SSF53383">
    <property type="entry name" value="PLP-dependent transferases"/>
    <property type="match status" value="1"/>
</dbReference>
<protein>
    <recommendedName>
        <fullName evidence="7">Glutamate-1-semialdehyde 2,1-aminomutase</fullName>
        <shortName evidence="7">GSA</shortName>
        <ecNumber evidence="7">5.4.3.8</ecNumber>
    </recommendedName>
    <alternativeName>
        <fullName evidence="7">Glutamate-1-semialdehyde aminotransferase</fullName>
        <shortName evidence="7">GSA-AT</shortName>
    </alternativeName>
</protein>
<keyword evidence="5 7" id="KW-0413">Isomerase</keyword>
<sequence length="429" mass="45044">MKHDQSHALFTRAQELLPGGVNSPVRAFKSVGGEPFFVERSDGPYLYDVDGNRYIDYVGSWGPMIVGHNHSAVRQAVKHAINNGLSFGAPCAAEVTMAEALTRLVPSCEMVRMVNSGTEATLSAIRLARGATGRSRIVKFEGCYHGHGDSFLVKAGSGMLTLGVPTSPGVPAGLSELTLTLPYNDFEAATALFAEQGADIAGLIIEPVVGNANCIPPRDGYLQHLRALCTQYGTVLIFDEVMTGFRVALGGAQAHYGITPDLTTFGKIIGGGMPVGAYGGRRELMSQIAPAGPIYQAGTLSGNPVAMAAGLAMLELVQEPGFHDRLSAASARLCAGLEAAAAEAGVAVTTNQVGAMFGLFFTDQKVETYAQATACDTAAFNRFFHAMLERGVFLAPSAYEAGFLSSAHDDSIIDATIEAAREAFKVAKG</sequence>
<evidence type="ECO:0000256" key="2">
    <source>
        <dbReference type="ARBA" id="ARBA00004819"/>
    </source>
</evidence>
<dbReference type="InterPro" id="IPR005814">
    <property type="entry name" value="Aminotrans_3"/>
</dbReference>
<dbReference type="CDD" id="cd00610">
    <property type="entry name" value="OAT_like"/>
    <property type="match status" value="1"/>
</dbReference>
<dbReference type="InterPro" id="IPR004639">
    <property type="entry name" value="4pyrrol_synth_GluAld_NH2Trfase"/>
</dbReference>
<dbReference type="EMBL" id="JAUTAS010000001">
    <property type="protein sequence ID" value="MDQ1107548.1"/>
    <property type="molecule type" value="Genomic_DNA"/>
</dbReference>
<comment type="similarity">
    <text evidence="3 7">Belongs to the class-III pyridoxal-phosphate-dependent aminotransferase family. HemL subfamily.</text>
</comment>
<dbReference type="Proteomes" id="UP001226084">
    <property type="component" value="Unassembled WGS sequence"/>
</dbReference>
<comment type="subunit">
    <text evidence="7">Homodimer.</text>
</comment>
<keyword evidence="4 7" id="KW-0663">Pyridoxal phosphate</keyword>
<comment type="catalytic activity">
    <reaction evidence="7">
        <text>(S)-4-amino-5-oxopentanoate = 5-aminolevulinate</text>
        <dbReference type="Rhea" id="RHEA:14265"/>
        <dbReference type="ChEBI" id="CHEBI:57501"/>
        <dbReference type="ChEBI" id="CHEBI:356416"/>
        <dbReference type="EC" id="5.4.3.8"/>
    </reaction>
</comment>
<feature type="modified residue" description="N6-(pyridoxal phosphate)lysine" evidence="7">
    <location>
        <position position="267"/>
    </location>
</feature>
<dbReference type="PROSITE" id="PS00600">
    <property type="entry name" value="AA_TRANSFER_CLASS_3"/>
    <property type="match status" value="1"/>
</dbReference>
<dbReference type="InterPro" id="IPR015421">
    <property type="entry name" value="PyrdxlP-dep_Trfase_major"/>
</dbReference>
<dbReference type="NCBIfam" id="TIGR00713">
    <property type="entry name" value="hemL"/>
    <property type="match status" value="1"/>
</dbReference>
<comment type="pathway">
    <text evidence="2">Porphyrin-containing compound metabolism; protoporphyrin-IX biosynthesis; 5-aminolevulinate from L-glutamyl-tRNA(Glu): step 2/2.</text>
</comment>
<dbReference type="GO" id="GO:0005737">
    <property type="term" value="C:cytoplasm"/>
    <property type="evidence" value="ECO:0007669"/>
    <property type="project" value="UniProtKB-SubCell"/>
</dbReference>
<dbReference type="PANTHER" id="PTHR43713">
    <property type="entry name" value="GLUTAMATE-1-SEMIALDEHYDE 2,1-AMINOMUTASE"/>
    <property type="match status" value="1"/>
</dbReference>
<dbReference type="InterPro" id="IPR049704">
    <property type="entry name" value="Aminotrans_3_PPA_site"/>
</dbReference>
<evidence type="ECO:0000256" key="6">
    <source>
        <dbReference type="ARBA" id="ARBA00023244"/>
    </source>
</evidence>
<dbReference type="RefSeq" id="WP_307106283.1">
    <property type="nucleotide sequence ID" value="NZ_JAUTAS010000001.1"/>
</dbReference>
<gene>
    <name evidence="7" type="primary">hemL</name>
    <name evidence="8" type="ORF">QE424_000707</name>
</gene>
<dbReference type="PANTHER" id="PTHR43713:SF3">
    <property type="entry name" value="GLUTAMATE-1-SEMIALDEHYDE 2,1-AMINOMUTASE 1, CHLOROPLASTIC-RELATED"/>
    <property type="match status" value="1"/>
</dbReference>
<dbReference type="GO" id="GO:0030170">
    <property type="term" value="F:pyridoxal phosphate binding"/>
    <property type="evidence" value="ECO:0007669"/>
    <property type="project" value="InterPro"/>
</dbReference>
<organism evidence="8 9">
    <name type="scientific">Stenotrophomonas rhizophila</name>
    <dbReference type="NCBI Taxonomy" id="216778"/>
    <lineage>
        <taxon>Bacteria</taxon>
        <taxon>Pseudomonadati</taxon>
        <taxon>Pseudomonadota</taxon>
        <taxon>Gammaproteobacteria</taxon>
        <taxon>Lysobacterales</taxon>
        <taxon>Lysobacteraceae</taxon>
        <taxon>Stenotrophomonas</taxon>
    </lineage>
</organism>
<evidence type="ECO:0000256" key="1">
    <source>
        <dbReference type="ARBA" id="ARBA00001933"/>
    </source>
</evidence>
<dbReference type="GO" id="GO:0008483">
    <property type="term" value="F:transaminase activity"/>
    <property type="evidence" value="ECO:0007669"/>
    <property type="project" value="InterPro"/>
</dbReference>
<comment type="caution">
    <text evidence="8">The sequence shown here is derived from an EMBL/GenBank/DDBJ whole genome shotgun (WGS) entry which is preliminary data.</text>
</comment>